<gene>
    <name evidence="1" type="ORF">AAGV28_14395</name>
</gene>
<keyword evidence="2" id="KW-1185">Reference proteome</keyword>
<dbReference type="RefSeq" id="WP_373407455.1">
    <property type="nucleotide sequence ID" value="NZ_JBCFQL010000017.1"/>
</dbReference>
<comment type="caution">
    <text evidence="1">The sequence shown here is derived from an EMBL/GenBank/DDBJ whole genome shotgun (WGS) entry which is preliminary data.</text>
</comment>
<evidence type="ECO:0000313" key="2">
    <source>
        <dbReference type="Proteomes" id="UP001574169"/>
    </source>
</evidence>
<evidence type="ECO:0000313" key="1">
    <source>
        <dbReference type="EMBL" id="MFA9192563.1"/>
    </source>
</evidence>
<organism evidence="1 2">
    <name type="scientific">Flavobacterium zubiriense</name>
    <dbReference type="NCBI Taxonomy" id="3138075"/>
    <lineage>
        <taxon>Bacteria</taxon>
        <taxon>Pseudomonadati</taxon>
        <taxon>Bacteroidota</taxon>
        <taxon>Flavobacteriia</taxon>
        <taxon>Flavobacteriales</taxon>
        <taxon>Flavobacteriaceae</taxon>
        <taxon>Flavobacterium</taxon>
    </lineage>
</organism>
<proteinExistence type="predicted"/>
<dbReference type="InterPro" id="IPR013406">
    <property type="entry name" value="CHP02574_addiction_mod"/>
</dbReference>
<protein>
    <submittedName>
        <fullName evidence="1">Addiction module protein</fullName>
    </submittedName>
</protein>
<dbReference type="EMBL" id="JBCFQL010000017">
    <property type="protein sequence ID" value="MFA9192563.1"/>
    <property type="molecule type" value="Genomic_DNA"/>
</dbReference>
<name>A0ABV4TEY1_9FLAO</name>
<accession>A0ABV4TEY1</accession>
<dbReference type="Pfam" id="PF09720">
    <property type="entry name" value="Unstab_antitox"/>
    <property type="match status" value="1"/>
</dbReference>
<sequence length="77" mass="8909">MSVQTEKSLLIDLLQNINDASIIQKVKNFVLHEIEPAPLSDNQKKELDRRITEHRENPKSGVDAFEFLDSLKSKYEL</sequence>
<dbReference type="Proteomes" id="UP001574169">
    <property type="component" value="Unassembled WGS sequence"/>
</dbReference>
<reference evidence="1 2" key="1">
    <citation type="submission" date="2024-04" db="EMBL/GenBank/DDBJ databases">
        <title>New Clade of Flavobacterium.</title>
        <authorList>
            <person name="Matos L."/>
            <person name="Proenca D.N."/>
            <person name="Fransisco R.M."/>
            <person name="Chung A.P."/>
            <person name="Maccario L."/>
            <person name="Sorensen S.J."/>
            <person name="Morais P.V."/>
        </authorList>
    </citation>
    <scope>NUCLEOTIDE SEQUENCE [LARGE SCALE GENOMIC DNA]</scope>
    <source>
        <strain evidence="1 2">FZUC8N2.13</strain>
    </source>
</reference>